<sequence>MTRTQQRHFQRNYGRMMRQQQGMPRPKTPKLLEVANQNVLKDSEETGTDESIEELLETSFGRSKFEQDRRDGEDLDQLLTIQFGTLPPIVANNYLLANEFKNKEKEKEERKDNEEEACVLECEEGQTSRGAYDDEGDDGMMDIEEEIDLEAERRKREILHNILLKQLHREGVREVDLLGKPSGRSFDYYVLYGTPKGKRDFLALKSMDHLPE</sequence>
<dbReference type="EMBL" id="CACTIH010007258">
    <property type="protein sequence ID" value="CAA3006188.1"/>
    <property type="molecule type" value="Genomic_DNA"/>
</dbReference>
<name>A0A8S0TJX3_OLEEU</name>
<feature type="region of interest" description="Disordered" evidence="1">
    <location>
        <begin position="1"/>
        <end position="69"/>
    </location>
</feature>
<proteinExistence type="predicted"/>
<comment type="caution">
    <text evidence="2">The sequence shown here is derived from an EMBL/GenBank/DDBJ whole genome shotgun (WGS) entry which is preliminary data.</text>
</comment>
<protein>
    <submittedName>
        <fullName evidence="2">Uncharacterized protein</fullName>
    </submittedName>
</protein>
<dbReference type="Gramene" id="OE9A081582T1">
    <property type="protein sequence ID" value="OE9A081582C1"/>
    <property type="gene ID" value="OE9A081582"/>
</dbReference>
<reference evidence="2 3" key="1">
    <citation type="submission" date="2019-12" db="EMBL/GenBank/DDBJ databases">
        <authorList>
            <person name="Alioto T."/>
            <person name="Alioto T."/>
            <person name="Gomez Garrido J."/>
        </authorList>
    </citation>
    <scope>NUCLEOTIDE SEQUENCE [LARGE SCALE GENOMIC DNA]</scope>
</reference>
<feature type="compositionally biased region" description="Basic residues" evidence="1">
    <location>
        <begin position="1"/>
        <end position="10"/>
    </location>
</feature>
<dbReference type="Proteomes" id="UP000594638">
    <property type="component" value="Unassembled WGS sequence"/>
</dbReference>
<evidence type="ECO:0000256" key="1">
    <source>
        <dbReference type="SAM" id="MobiDB-lite"/>
    </source>
</evidence>
<feature type="compositionally biased region" description="Acidic residues" evidence="1">
    <location>
        <begin position="45"/>
        <end position="56"/>
    </location>
</feature>
<evidence type="ECO:0000313" key="2">
    <source>
        <dbReference type="EMBL" id="CAA3006188.1"/>
    </source>
</evidence>
<gene>
    <name evidence="2" type="ORF">OLEA9_A081582</name>
</gene>
<organism evidence="2 3">
    <name type="scientific">Olea europaea subsp. europaea</name>
    <dbReference type="NCBI Taxonomy" id="158383"/>
    <lineage>
        <taxon>Eukaryota</taxon>
        <taxon>Viridiplantae</taxon>
        <taxon>Streptophyta</taxon>
        <taxon>Embryophyta</taxon>
        <taxon>Tracheophyta</taxon>
        <taxon>Spermatophyta</taxon>
        <taxon>Magnoliopsida</taxon>
        <taxon>eudicotyledons</taxon>
        <taxon>Gunneridae</taxon>
        <taxon>Pentapetalae</taxon>
        <taxon>asterids</taxon>
        <taxon>lamiids</taxon>
        <taxon>Lamiales</taxon>
        <taxon>Oleaceae</taxon>
        <taxon>Oleeae</taxon>
        <taxon>Olea</taxon>
    </lineage>
</organism>
<evidence type="ECO:0000313" key="3">
    <source>
        <dbReference type="Proteomes" id="UP000594638"/>
    </source>
</evidence>
<accession>A0A8S0TJX3</accession>
<dbReference type="AlphaFoldDB" id="A0A8S0TJX3"/>
<keyword evidence="3" id="KW-1185">Reference proteome</keyword>